<comment type="caution">
    <text evidence="19">The sequence shown here is derived from an EMBL/GenBank/DDBJ whole genome shotgun (WGS) entry which is preliminary data.</text>
</comment>
<comment type="similarity">
    <text evidence="2">Belongs to the protein kinase superfamily. AGC Ser/Thr protein kinase family. S6 kinase subfamily.</text>
</comment>
<evidence type="ECO:0000256" key="15">
    <source>
        <dbReference type="PROSITE-ProRule" id="PRU10141"/>
    </source>
</evidence>
<evidence type="ECO:0000256" key="14">
    <source>
        <dbReference type="PIRSR" id="PIRSR000606-51"/>
    </source>
</evidence>
<dbReference type="EC" id="2.7.11.1" evidence="3"/>
<evidence type="ECO:0000313" key="19">
    <source>
        <dbReference type="EMBL" id="OXU27515.1"/>
    </source>
</evidence>
<evidence type="ECO:0000256" key="5">
    <source>
        <dbReference type="ARBA" id="ARBA00022553"/>
    </source>
</evidence>
<evidence type="ECO:0000256" key="9">
    <source>
        <dbReference type="ARBA" id="ARBA00022777"/>
    </source>
</evidence>
<dbReference type="InterPro" id="IPR000719">
    <property type="entry name" value="Prot_kinase_dom"/>
</dbReference>
<evidence type="ECO:0000256" key="6">
    <source>
        <dbReference type="ARBA" id="ARBA00022679"/>
    </source>
</evidence>
<dbReference type="PROSITE" id="PS00108">
    <property type="entry name" value="PROTEIN_KINASE_ST"/>
    <property type="match status" value="2"/>
</dbReference>
<feature type="binding site" evidence="14 15">
    <location>
        <position position="415"/>
    </location>
    <ligand>
        <name>ATP</name>
        <dbReference type="ChEBI" id="CHEBI:30616"/>
    </ligand>
</feature>
<dbReference type="PROSITE" id="PS51285">
    <property type="entry name" value="AGC_KINASE_CTER"/>
    <property type="match status" value="1"/>
</dbReference>
<dbReference type="EMBL" id="NNAY01000590">
    <property type="protein sequence ID" value="OXU27515.1"/>
    <property type="molecule type" value="Genomic_DNA"/>
</dbReference>
<dbReference type="GO" id="GO:0106310">
    <property type="term" value="F:protein serine kinase activity"/>
    <property type="evidence" value="ECO:0007669"/>
    <property type="project" value="RHEA"/>
</dbReference>
<dbReference type="STRING" id="543379.A0A232FA22"/>
<dbReference type="Gene3D" id="3.30.200.20">
    <property type="entry name" value="Phosphorylase Kinase, domain 1"/>
    <property type="match status" value="2"/>
</dbReference>
<keyword evidence="10 14" id="KW-0067">ATP-binding</keyword>
<feature type="binding site" evidence="14">
    <location>
        <begin position="10"/>
        <end position="18"/>
    </location>
    <ligand>
        <name>ATP</name>
        <dbReference type="ChEBI" id="CHEBI:30616"/>
    </ligand>
</feature>
<evidence type="ECO:0000256" key="8">
    <source>
        <dbReference type="ARBA" id="ARBA00022741"/>
    </source>
</evidence>
<protein>
    <recommendedName>
        <fullName evidence="3">non-specific serine/threonine protein kinase</fullName>
        <ecNumber evidence="3">2.7.11.1</ecNumber>
    </recommendedName>
</protein>
<dbReference type="PANTHER" id="PTHR24351">
    <property type="entry name" value="RIBOSOMAL PROTEIN S6 KINASE"/>
    <property type="match status" value="1"/>
</dbReference>
<accession>A0A232FA22</accession>
<dbReference type="FunFam" id="3.30.200.20:FF:000686">
    <property type="entry name" value="Ribosomal protein S6 kinase"/>
    <property type="match status" value="1"/>
</dbReference>
<dbReference type="GO" id="GO:0004674">
    <property type="term" value="F:protein serine/threonine kinase activity"/>
    <property type="evidence" value="ECO:0007669"/>
    <property type="project" value="UniProtKB-KW"/>
</dbReference>
<keyword evidence="5" id="KW-0597">Phosphoprotein</keyword>
<evidence type="ECO:0000259" key="17">
    <source>
        <dbReference type="PROSITE" id="PS50011"/>
    </source>
</evidence>
<evidence type="ECO:0000256" key="2">
    <source>
        <dbReference type="ARBA" id="ARBA00009804"/>
    </source>
</evidence>
<dbReference type="GO" id="GO:0005524">
    <property type="term" value="F:ATP binding"/>
    <property type="evidence" value="ECO:0007669"/>
    <property type="project" value="UniProtKB-UniRule"/>
</dbReference>
<dbReference type="CDD" id="cd05583">
    <property type="entry name" value="STKc_MSK_N"/>
    <property type="match status" value="1"/>
</dbReference>
<keyword evidence="6" id="KW-0808">Transferase</keyword>
<keyword evidence="8 14" id="KW-0547">Nucleotide-binding</keyword>
<dbReference type="AlphaFoldDB" id="A0A232FA22"/>
<dbReference type="Pfam" id="PF00433">
    <property type="entry name" value="Pkinase_C"/>
    <property type="match status" value="1"/>
</dbReference>
<dbReference type="InterPro" id="IPR017441">
    <property type="entry name" value="Protein_kinase_ATP_BS"/>
</dbReference>
<dbReference type="Gene3D" id="1.10.510.10">
    <property type="entry name" value="Transferase(Phosphotransferase) domain 1"/>
    <property type="match status" value="2"/>
</dbReference>
<dbReference type="SMART" id="SM00220">
    <property type="entry name" value="S_TKc"/>
    <property type="match status" value="2"/>
</dbReference>
<dbReference type="PROSITE" id="PS00107">
    <property type="entry name" value="PROTEIN_KINASE_ATP"/>
    <property type="match status" value="2"/>
</dbReference>
<dbReference type="Proteomes" id="UP000215335">
    <property type="component" value="Unassembled WGS sequence"/>
</dbReference>
<keyword evidence="9" id="KW-0418">Kinase</keyword>
<dbReference type="InterPro" id="IPR016239">
    <property type="entry name" value="Ribosomal_S6_kinase_II"/>
</dbReference>
<dbReference type="Pfam" id="PF00069">
    <property type="entry name" value="Pkinase"/>
    <property type="match status" value="2"/>
</dbReference>
<dbReference type="InterPro" id="IPR000961">
    <property type="entry name" value="AGC-kinase_C"/>
</dbReference>
<feature type="domain" description="Protein kinase" evidence="17">
    <location>
        <begin position="386"/>
        <end position="636"/>
    </location>
</feature>
<keyword evidence="7" id="KW-0677">Repeat</keyword>
<dbReference type="SMART" id="SM00133">
    <property type="entry name" value="S_TK_X"/>
    <property type="match status" value="1"/>
</dbReference>
<dbReference type="GO" id="GO:0035556">
    <property type="term" value="P:intracellular signal transduction"/>
    <property type="evidence" value="ECO:0007669"/>
    <property type="project" value="InterPro"/>
</dbReference>
<dbReference type="PROSITE" id="PS50011">
    <property type="entry name" value="PROTEIN_KINASE_DOM"/>
    <property type="match status" value="2"/>
</dbReference>
<comment type="catalytic activity">
    <reaction evidence="11">
        <text>L-threonyl-[protein] + ATP = O-phospho-L-threonyl-[protein] + ADP + H(+)</text>
        <dbReference type="Rhea" id="RHEA:46608"/>
        <dbReference type="Rhea" id="RHEA-COMP:11060"/>
        <dbReference type="Rhea" id="RHEA-COMP:11605"/>
        <dbReference type="ChEBI" id="CHEBI:15378"/>
        <dbReference type="ChEBI" id="CHEBI:30013"/>
        <dbReference type="ChEBI" id="CHEBI:30616"/>
        <dbReference type="ChEBI" id="CHEBI:61977"/>
        <dbReference type="ChEBI" id="CHEBI:456216"/>
        <dbReference type="EC" id="2.7.11.1"/>
    </reaction>
</comment>
<evidence type="ECO:0000256" key="10">
    <source>
        <dbReference type="ARBA" id="ARBA00022840"/>
    </source>
</evidence>
<feature type="active site" description="Proton acceptor" evidence="13">
    <location>
        <position position="501"/>
    </location>
</feature>
<sequence length="870" mass="98532">MTHFDLLKVLGTGAYGKVFLVRKRVGVDVGQLYAMKVLKKATIVQKKKMTEHTKTERQVLEAVRDCPFLVTLHYAFQTDAKLHLILDYVSGGEMFTHLYTRDRFTEDEVRIYVGEIILALEQLHKLGIIYRDIKLENILLDREGHIILTDFGLSKEFLPHERDNPRTYSFCGTIEYMAPEVVRGGPAGHNHAVDWWSVGVLTYELLTGSSPFTVEGKKNTQSDISRRILKKEPVMPMSLSPSVRDFIARLLTKDPSVRLGGGPRDAKELKEHEFFTIAPPPFNWSALERREVPPPFVPRITHELDTSNFSEEFTKMVAEDSPAVVPLNYDKVFRGYSYVAPSVIFSENVVSNELLDSSPASPEQPRSDAFGSRFEDSTFFQRYELDIHEEPLGDGSFSVCRRCRHRQTGQEFAVKILSRRVDCEQETSILRSCQGHPNIVKLIEVHQDKAHNYIVMELLSGGELLSRSRNAPFTEKQASVIMRQLGSALRFMHSRSILHRDIKPENLVFAHSGPDAPIKLVDFGFACWNHPCEPLHTPCFTLPYAAPEVLANEDYDESCDIWSLGAVLYSMLSGRPPFRNGSPDLASRISSGEINFDSEDMKSKISYAGRQLLKEMLNPKPRQRPSAALFCHHPWVQQDDTDESEIAIVKTVYNYPPSLTKINLLFNSHQDLVDGFRLKEVDGAQLAQRRKMHKRSSSVSSSASTTSSSRSVQILRPSSSTTTTNTNTSRNSSSATQRSTFDFSEDKVNEYLSDRSSSSDSNSSPRKGKHRFCRFSSIFNNGAGLILFSLTDADNRRTKKRKNEEPQVTYNSADGPVTRSKKRRLEQSTSSSDSSFDNTEAVRYSGREGKVHRKQKSEKRPKRFDTIIVE</sequence>
<evidence type="ECO:0000313" key="20">
    <source>
        <dbReference type="Proteomes" id="UP000215335"/>
    </source>
</evidence>
<evidence type="ECO:0000256" key="13">
    <source>
        <dbReference type="PIRSR" id="PIRSR000606-50"/>
    </source>
</evidence>
<dbReference type="InterPro" id="IPR017892">
    <property type="entry name" value="Pkinase_C"/>
</dbReference>
<dbReference type="FunFam" id="1.10.510.10:FF:000109">
    <property type="entry name" value="Ribosomal protein S6 kinase"/>
    <property type="match status" value="1"/>
</dbReference>
<comment type="cofactor">
    <cofactor evidence="1">
        <name>Mg(2+)</name>
        <dbReference type="ChEBI" id="CHEBI:18420"/>
    </cofactor>
</comment>
<dbReference type="InterPro" id="IPR011009">
    <property type="entry name" value="Kinase-like_dom_sf"/>
</dbReference>
<evidence type="ECO:0000259" key="18">
    <source>
        <dbReference type="PROSITE" id="PS51285"/>
    </source>
</evidence>
<evidence type="ECO:0000256" key="4">
    <source>
        <dbReference type="ARBA" id="ARBA00022527"/>
    </source>
</evidence>
<dbReference type="InterPro" id="IPR008271">
    <property type="entry name" value="Ser/Thr_kinase_AS"/>
</dbReference>
<dbReference type="GO" id="GO:0000287">
    <property type="term" value="F:magnesium ion binding"/>
    <property type="evidence" value="ECO:0007669"/>
    <property type="project" value="InterPro"/>
</dbReference>
<comment type="catalytic activity">
    <reaction evidence="12">
        <text>L-seryl-[protein] + ATP = O-phospho-L-seryl-[protein] + ADP + H(+)</text>
        <dbReference type="Rhea" id="RHEA:17989"/>
        <dbReference type="Rhea" id="RHEA-COMP:9863"/>
        <dbReference type="Rhea" id="RHEA-COMP:11604"/>
        <dbReference type="ChEBI" id="CHEBI:15378"/>
        <dbReference type="ChEBI" id="CHEBI:29999"/>
        <dbReference type="ChEBI" id="CHEBI:30616"/>
        <dbReference type="ChEBI" id="CHEBI:83421"/>
        <dbReference type="ChEBI" id="CHEBI:456216"/>
        <dbReference type="EC" id="2.7.11.1"/>
    </reaction>
</comment>
<evidence type="ECO:0000256" key="16">
    <source>
        <dbReference type="SAM" id="MobiDB-lite"/>
    </source>
</evidence>
<feature type="binding site" evidence="14 15">
    <location>
        <position position="36"/>
    </location>
    <ligand>
        <name>ATP</name>
        <dbReference type="ChEBI" id="CHEBI:30616"/>
    </ligand>
</feature>
<dbReference type="PIRSF" id="PIRSF000606">
    <property type="entry name" value="Ribsml_S6_kin_2"/>
    <property type="match status" value="1"/>
</dbReference>
<proteinExistence type="inferred from homology"/>
<dbReference type="SUPFAM" id="SSF56112">
    <property type="entry name" value="Protein kinase-like (PK-like)"/>
    <property type="match status" value="2"/>
</dbReference>
<evidence type="ECO:0000256" key="1">
    <source>
        <dbReference type="ARBA" id="ARBA00001946"/>
    </source>
</evidence>
<feature type="domain" description="Protein kinase" evidence="17">
    <location>
        <begin position="4"/>
        <end position="275"/>
    </location>
</feature>
<feature type="binding site" evidence="14">
    <location>
        <begin position="392"/>
        <end position="400"/>
    </location>
    <ligand>
        <name>ATP</name>
        <dbReference type="ChEBI" id="CHEBI:30616"/>
    </ligand>
</feature>
<keyword evidence="4" id="KW-0723">Serine/threonine-protein kinase</keyword>
<evidence type="ECO:0000256" key="3">
    <source>
        <dbReference type="ARBA" id="ARBA00012513"/>
    </source>
</evidence>
<feature type="region of interest" description="Disordered" evidence="16">
    <location>
        <begin position="687"/>
        <end position="740"/>
    </location>
</feature>
<dbReference type="OrthoDB" id="63267at2759"/>
<reference evidence="19 20" key="1">
    <citation type="journal article" date="2017" name="Curr. Biol.">
        <title>The Evolution of Venom by Co-option of Single-Copy Genes.</title>
        <authorList>
            <person name="Martinson E.O."/>
            <person name="Mrinalini"/>
            <person name="Kelkar Y.D."/>
            <person name="Chang C.H."/>
            <person name="Werren J.H."/>
        </authorList>
    </citation>
    <scope>NUCLEOTIDE SEQUENCE [LARGE SCALE GENOMIC DNA]</scope>
    <source>
        <strain evidence="19 20">Alberta</strain>
        <tissue evidence="19">Whole body</tissue>
    </source>
</reference>
<organism evidence="19 20">
    <name type="scientific">Trichomalopsis sarcophagae</name>
    <dbReference type="NCBI Taxonomy" id="543379"/>
    <lineage>
        <taxon>Eukaryota</taxon>
        <taxon>Metazoa</taxon>
        <taxon>Ecdysozoa</taxon>
        <taxon>Arthropoda</taxon>
        <taxon>Hexapoda</taxon>
        <taxon>Insecta</taxon>
        <taxon>Pterygota</taxon>
        <taxon>Neoptera</taxon>
        <taxon>Endopterygota</taxon>
        <taxon>Hymenoptera</taxon>
        <taxon>Apocrita</taxon>
        <taxon>Proctotrupomorpha</taxon>
        <taxon>Chalcidoidea</taxon>
        <taxon>Pteromalidae</taxon>
        <taxon>Pteromalinae</taxon>
        <taxon>Trichomalopsis</taxon>
    </lineage>
</organism>
<feature type="domain" description="AGC-kinase C-terminal" evidence="18">
    <location>
        <begin position="280"/>
        <end position="348"/>
    </location>
</feature>
<evidence type="ECO:0000256" key="7">
    <source>
        <dbReference type="ARBA" id="ARBA00022737"/>
    </source>
</evidence>
<evidence type="ECO:0000256" key="11">
    <source>
        <dbReference type="ARBA" id="ARBA00047899"/>
    </source>
</evidence>
<feature type="active site" description="Proton acceptor" evidence="13">
    <location>
        <position position="132"/>
    </location>
</feature>
<feature type="region of interest" description="Disordered" evidence="16">
    <location>
        <begin position="797"/>
        <end position="870"/>
    </location>
</feature>
<feature type="compositionally biased region" description="Low complexity" evidence="16">
    <location>
        <begin position="697"/>
        <end position="740"/>
    </location>
</feature>
<evidence type="ECO:0000256" key="12">
    <source>
        <dbReference type="ARBA" id="ARBA00048679"/>
    </source>
</evidence>
<gene>
    <name evidence="19" type="ORF">TSAR_010879</name>
</gene>
<name>A0A232FA22_9HYME</name>
<feature type="compositionally biased region" description="Basic residues" evidence="16">
    <location>
        <begin position="850"/>
        <end position="862"/>
    </location>
</feature>
<keyword evidence="20" id="KW-1185">Reference proteome</keyword>